<gene>
    <name evidence="1" type="ORF">POZ22_20560</name>
</gene>
<proteinExistence type="predicted"/>
<evidence type="ECO:0008006" key="3">
    <source>
        <dbReference type="Google" id="ProtNLM"/>
    </source>
</evidence>
<dbReference type="Gene3D" id="3.40.50.2000">
    <property type="entry name" value="Glycogen Phosphorylase B"/>
    <property type="match status" value="1"/>
</dbReference>
<protein>
    <recommendedName>
        <fullName evidence="3">Glycosyl transferase family 28 C-terminal domain-containing protein</fullName>
    </recommendedName>
</protein>
<sequence>MKKIMFFAYDGTGLGHLMRLIKIALGLSNYCKVLVVSGHKALPNIIPDGIEYALIPNFVEMRDKNGYSNEQTNNIRINIIDKIFNEFAPDAFVTDYLPYGKRCELANIITKANCLKYFILRSEIGGERLVHEDVFSVRNIDILAKYYTRILIASDPAITPMEQYLWLPVKIKEMISYIGFVTYSVSDNDIKIVRNNYLSPSNQKWMVCSAGGGKKGEEFINKCIELSRDNRLKDWKVDIIFGYYNSILWPFGDVHNYTIKNVTFHKWIKDLYLLHASADCVVCSGGYNTLTETMQGIKKHVFSYSVMNYEEEDEQVNNIRGLSKYYYIKEIRSLNTLVETTIDSIHDFQNFNQIQLNMNGIKNATLIITKDLNSINTK</sequence>
<dbReference type="EMBL" id="JAQNSB010000047">
    <property type="protein sequence ID" value="MDC1857144.1"/>
    <property type="molecule type" value="Genomic_DNA"/>
</dbReference>
<name>A0AAW6GHV0_BACUN</name>
<evidence type="ECO:0000313" key="2">
    <source>
        <dbReference type="Proteomes" id="UP001214113"/>
    </source>
</evidence>
<dbReference type="AlphaFoldDB" id="A0AAW6GHV0"/>
<comment type="caution">
    <text evidence="1">The sequence shown here is derived from an EMBL/GenBank/DDBJ whole genome shotgun (WGS) entry which is preliminary data.</text>
</comment>
<evidence type="ECO:0000313" key="1">
    <source>
        <dbReference type="EMBL" id="MDC1857144.1"/>
    </source>
</evidence>
<dbReference type="RefSeq" id="WP_272196237.1">
    <property type="nucleotide sequence ID" value="NZ_JAQNSB010000047.1"/>
</dbReference>
<dbReference type="SUPFAM" id="SSF53756">
    <property type="entry name" value="UDP-Glycosyltransferase/glycogen phosphorylase"/>
    <property type="match status" value="2"/>
</dbReference>
<organism evidence="1 2">
    <name type="scientific">Bacteroides uniformis</name>
    <dbReference type="NCBI Taxonomy" id="820"/>
    <lineage>
        <taxon>Bacteria</taxon>
        <taxon>Pseudomonadati</taxon>
        <taxon>Bacteroidota</taxon>
        <taxon>Bacteroidia</taxon>
        <taxon>Bacteroidales</taxon>
        <taxon>Bacteroidaceae</taxon>
        <taxon>Bacteroides</taxon>
    </lineage>
</organism>
<reference evidence="1" key="1">
    <citation type="submission" date="2022-10" db="EMBL/GenBank/DDBJ databases">
        <title>Human gut microbiome strain richness.</title>
        <authorList>
            <person name="Chen-Liaw A."/>
        </authorList>
    </citation>
    <scope>NUCLEOTIDE SEQUENCE</scope>
    <source>
        <strain evidence="1">BSD2780061687st1_G10_BSD2780061687b_171204</strain>
    </source>
</reference>
<accession>A0AAW6GHV0</accession>
<dbReference type="Proteomes" id="UP001214113">
    <property type="component" value="Unassembled WGS sequence"/>
</dbReference>